<keyword evidence="4" id="KW-1185">Reference proteome</keyword>
<keyword evidence="1" id="KW-0472">Membrane</keyword>
<reference evidence="3 4" key="1">
    <citation type="submission" date="2020-08" db="EMBL/GenBank/DDBJ databases">
        <authorList>
            <person name="Hejnol A."/>
        </authorList>
    </citation>
    <scope>NUCLEOTIDE SEQUENCE [LARGE SCALE GENOMIC DNA]</scope>
</reference>
<protein>
    <submittedName>
        <fullName evidence="3">DgyrCDS14497</fullName>
    </submittedName>
</protein>
<feature type="transmembrane region" description="Helical" evidence="1">
    <location>
        <begin position="524"/>
        <end position="547"/>
    </location>
</feature>
<proteinExistence type="predicted"/>
<evidence type="ECO:0000256" key="1">
    <source>
        <dbReference type="SAM" id="Phobius"/>
    </source>
</evidence>
<dbReference type="AlphaFoldDB" id="A0A7I8WE04"/>
<evidence type="ECO:0000313" key="3">
    <source>
        <dbReference type="EMBL" id="CAD5126353.1"/>
    </source>
</evidence>
<keyword evidence="1" id="KW-0812">Transmembrane</keyword>
<sequence length="553" mass="62951">MMNIIQIITLFILFHIQIRSTISNLARNKPAFQSSTAVSLFGTAFVPEYANDDHIEISNTAASILHILKIYFSDYLLNNLEITVHDSIDGPLKLCQTVSLAVKQPTTTDFSQYNCYNCPENLNGYLVRISHQTSNISLTICDVYIEGKFFDEKVEHLLQSEHLELRYGVNDNNDVDNGGKNAIDKNYTTIFHSKTLPYSYSTPYLLIDTKDIIPRDKFEDIYVAVSLIPETMFHQNLKFCIRNYRNEDILQYQLAGILCNETHTGRYINILKYNFTNNENAFKLNEIFIYTAQRKDFNLAEFNSKSNIESMTLNGVSKIVQYMNDDVYHPSNGPGLQLLRQAERLEIAMETSTLNSICLTVYHAHQLTNDILIEVENFVTKTLVSTSTNGNFKYVHTVCCSWLCIFEVGRKAFYLFGLGVALWPEKRMEQSTSEVKDLPPPYKSINEQQPREHIFSNAYDSIIPNSQPDSHIVGISLFQPTSNAPATQLYVQHPTSLVKSIASRRARDFGYLEEARMKAQVAKYLAIAAIIVGIALGTIGLFVRVIMTVIKHR</sequence>
<name>A0A7I8WE04_9ANNE</name>
<comment type="caution">
    <text evidence="3">The sequence shown here is derived from an EMBL/GenBank/DDBJ whole genome shotgun (WGS) entry which is preliminary data.</text>
</comment>
<feature type="signal peptide" evidence="2">
    <location>
        <begin position="1"/>
        <end position="23"/>
    </location>
</feature>
<dbReference type="EMBL" id="CAJFCJ010000044">
    <property type="protein sequence ID" value="CAD5126353.1"/>
    <property type="molecule type" value="Genomic_DNA"/>
</dbReference>
<evidence type="ECO:0000256" key="2">
    <source>
        <dbReference type="SAM" id="SignalP"/>
    </source>
</evidence>
<feature type="chain" id="PRO_5029486350" evidence="2">
    <location>
        <begin position="24"/>
        <end position="553"/>
    </location>
</feature>
<dbReference type="Proteomes" id="UP000549394">
    <property type="component" value="Unassembled WGS sequence"/>
</dbReference>
<organism evidence="3 4">
    <name type="scientific">Dimorphilus gyrociliatus</name>
    <dbReference type="NCBI Taxonomy" id="2664684"/>
    <lineage>
        <taxon>Eukaryota</taxon>
        <taxon>Metazoa</taxon>
        <taxon>Spiralia</taxon>
        <taxon>Lophotrochozoa</taxon>
        <taxon>Annelida</taxon>
        <taxon>Polychaeta</taxon>
        <taxon>Polychaeta incertae sedis</taxon>
        <taxon>Dinophilidae</taxon>
        <taxon>Dimorphilus</taxon>
    </lineage>
</organism>
<evidence type="ECO:0000313" key="4">
    <source>
        <dbReference type="Proteomes" id="UP000549394"/>
    </source>
</evidence>
<keyword evidence="2" id="KW-0732">Signal</keyword>
<keyword evidence="1" id="KW-1133">Transmembrane helix</keyword>
<gene>
    <name evidence="3" type="ORF">DGYR_LOCUS13601</name>
</gene>
<accession>A0A7I8WE04</accession>